<evidence type="ECO:0000256" key="3">
    <source>
        <dbReference type="ARBA" id="ARBA00004922"/>
    </source>
</evidence>
<name>A0A336MJA2_CULSO</name>
<dbReference type="GO" id="GO:0004653">
    <property type="term" value="F:polypeptide N-acetylgalactosaminyltransferase activity"/>
    <property type="evidence" value="ECO:0007669"/>
    <property type="project" value="UniProtKB-ARBA"/>
</dbReference>
<dbReference type="PROSITE" id="PS50231">
    <property type="entry name" value="RICIN_B_LECTIN"/>
    <property type="match status" value="1"/>
</dbReference>
<evidence type="ECO:0000256" key="1">
    <source>
        <dbReference type="ARBA" id="ARBA00001936"/>
    </source>
</evidence>
<comment type="subcellular location">
    <subcellularLocation>
        <location evidence="2 16">Golgi apparatus membrane</location>
        <topology evidence="2 16">Single-pass type II membrane protein</topology>
    </subcellularLocation>
</comment>
<evidence type="ECO:0000256" key="11">
    <source>
        <dbReference type="ARBA" id="ARBA00022989"/>
    </source>
</evidence>
<evidence type="ECO:0000256" key="16">
    <source>
        <dbReference type="RuleBase" id="RU361242"/>
    </source>
</evidence>
<keyword evidence="12 16" id="KW-0333">Golgi apparatus</keyword>
<evidence type="ECO:0000256" key="6">
    <source>
        <dbReference type="ARBA" id="ARBA00022679"/>
    </source>
</evidence>
<evidence type="ECO:0000256" key="12">
    <source>
        <dbReference type="ARBA" id="ARBA00023034"/>
    </source>
</evidence>
<evidence type="ECO:0000256" key="5">
    <source>
        <dbReference type="ARBA" id="ARBA00022676"/>
    </source>
</evidence>
<dbReference type="GO" id="GO:0006493">
    <property type="term" value="P:protein O-linked glycosylation"/>
    <property type="evidence" value="ECO:0007669"/>
    <property type="project" value="TreeGrafter"/>
</dbReference>
<keyword evidence="13 16" id="KW-0472">Membrane</keyword>
<dbReference type="SUPFAM" id="SSF53448">
    <property type="entry name" value="Nucleotide-diphospho-sugar transferases"/>
    <property type="match status" value="2"/>
</dbReference>
<keyword evidence="8" id="KW-0479">Metal-binding</keyword>
<dbReference type="CDD" id="cd02510">
    <property type="entry name" value="pp-GalNAc-T"/>
    <property type="match status" value="1"/>
</dbReference>
<dbReference type="GO" id="GO:0030246">
    <property type="term" value="F:carbohydrate binding"/>
    <property type="evidence" value="ECO:0007669"/>
    <property type="project" value="UniProtKB-KW"/>
</dbReference>
<reference evidence="18" key="1">
    <citation type="submission" date="2018-07" db="EMBL/GenBank/DDBJ databases">
        <authorList>
            <person name="Quirk P.G."/>
            <person name="Krulwich T.A."/>
        </authorList>
    </citation>
    <scope>NUCLEOTIDE SEQUENCE</scope>
</reference>
<evidence type="ECO:0000256" key="10">
    <source>
        <dbReference type="ARBA" id="ARBA00022968"/>
    </source>
</evidence>
<sequence length="861" mass="98496">MYKKEMFRINRPGGYILRSKKLIVLVVLLVFLLFYFKNLNVNSNVISANGVINLEENEKLVKILKETAGLALNPNNQYEKLILADLAKQEPKLGDNGAAVTLSGAAKEIGEKQLAIIALNEELSEHLSYNRTTPDTRHPACKSKTYDIDLLGTTSVIIIFYNEPYSVLVRTVHSVLNTSPPQLLKEVILVDDSSTNTELKGKLDYYVETRLPKKVKLLRLKSRLGLIRARLAGARLAKGDVLVFLDAHCECVVHWLEPLLDRIREAPHAVLVPIIDVIEAKNFYYSTNVLCFFLFFVQFDHITLNDLEEILTNRVDEVYEAAIKQDLLMQVPGLGDFGTPVNLTGDLGDKAAKDIALLSLNEELSTHLSYHRKTPDPRHPACREKEQFYLSREDKLPGASVVIVFFNEPYSVLIRTVHSVLDTVTSNPNLLEEIILVDDGSDLPQLGAKLEYYLKTRLPKKVKLLRLPQRSGLIKARLAGARLAKAEVLVFLDAHCECTRFWLEPLLDRINDYPHAVVTPIIDVIDYKNFRYEAGDTISFNFDVSLVVGGFTWDGHFDWHNVPDREYNRLKRECPETVPEICPTNSPTMAGGLFAMRRDYFWEIGSYDEQMDGWGGENLEMSFRIWMCGGTLETIPCSRIGHIFRDFHPYSFPNDRDTHGINTVRMALVWMDDYIDYFFMNRPDLKDHPDIGDVTHRRLLREKLKCKSFDWYMTNIYPEKFIPTKHVRAYGRVASQSEHNICLDDLSQGSDDSYNLGVYTCYRPEITNSQLFALTNEGVFRTERSCATVPDFNSNSKKHILMVPCHSTDEIDDRFEITSDNQIKHINSGLCLDHSEARVQDFVYVAKCDSMVAEQRWEFQH</sequence>
<evidence type="ECO:0000256" key="2">
    <source>
        <dbReference type="ARBA" id="ARBA00004323"/>
    </source>
</evidence>
<dbReference type="GO" id="GO:0046872">
    <property type="term" value="F:metal ion binding"/>
    <property type="evidence" value="ECO:0007669"/>
    <property type="project" value="UniProtKB-KW"/>
</dbReference>
<keyword evidence="15 16" id="KW-0464">Manganese</keyword>
<evidence type="ECO:0000256" key="13">
    <source>
        <dbReference type="ARBA" id="ARBA00023136"/>
    </source>
</evidence>
<organism evidence="18">
    <name type="scientific">Culicoides sonorensis</name>
    <name type="common">Biting midge</name>
    <dbReference type="NCBI Taxonomy" id="179676"/>
    <lineage>
        <taxon>Eukaryota</taxon>
        <taxon>Metazoa</taxon>
        <taxon>Ecdysozoa</taxon>
        <taxon>Arthropoda</taxon>
        <taxon>Hexapoda</taxon>
        <taxon>Insecta</taxon>
        <taxon>Pterygota</taxon>
        <taxon>Neoptera</taxon>
        <taxon>Endopterygota</taxon>
        <taxon>Diptera</taxon>
        <taxon>Nematocera</taxon>
        <taxon>Chironomoidea</taxon>
        <taxon>Ceratopogonidae</taxon>
        <taxon>Ceratopogoninae</taxon>
        <taxon>Culicoides</taxon>
        <taxon>Monoculicoides</taxon>
    </lineage>
</organism>
<dbReference type="InterPro" id="IPR000772">
    <property type="entry name" value="Ricin_B_lectin"/>
</dbReference>
<dbReference type="InterPro" id="IPR035992">
    <property type="entry name" value="Ricin_B-like_lectins"/>
</dbReference>
<comment type="cofactor">
    <cofactor evidence="1 16">
        <name>Mn(2+)</name>
        <dbReference type="ChEBI" id="CHEBI:29035"/>
    </cofactor>
</comment>
<evidence type="ECO:0000256" key="8">
    <source>
        <dbReference type="ARBA" id="ARBA00022723"/>
    </source>
</evidence>
<protein>
    <recommendedName>
        <fullName evidence="16">Polypeptide N-acetylgalactosaminyltransferase</fullName>
        <ecNumber evidence="16">2.4.1.-</ecNumber>
    </recommendedName>
    <alternativeName>
        <fullName evidence="16">Protein-UDP acetylgalactosaminyltransferase</fullName>
    </alternativeName>
</protein>
<keyword evidence="10" id="KW-0735">Signal-anchor</keyword>
<accession>A0A336MJA2</accession>
<evidence type="ECO:0000256" key="14">
    <source>
        <dbReference type="ARBA" id="ARBA00023157"/>
    </source>
</evidence>
<dbReference type="Gene3D" id="3.90.550.10">
    <property type="entry name" value="Spore Coat Polysaccharide Biosynthesis Protein SpsA, Chain A"/>
    <property type="match status" value="2"/>
</dbReference>
<keyword evidence="7 16" id="KW-0812">Transmembrane</keyword>
<dbReference type="AlphaFoldDB" id="A0A336MJA2"/>
<dbReference type="EC" id="2.4.1.-" evidence="16"/>
<dbReference type="SUPFAM" id="SSF50370">
    <property type="entry name" value="Ricin B-like lectins"/>
    <property type="match status" value="1"/>
</dbReference>
<gene>
    <name evidence="18" type="primary">CSON002353</name>
</gene>
<keyword evidence="6 16" id="KW-0808">Transferase</keyword>
<keyword evidence="14 16" id="KW-1015">Disulfide bond</keyword>
<keyword evidence="9 16" id="KW-0430">Lectin</keyword>
<dbReference type="Pfam" id="PF00535">
    <property type="entry name" value="Glycos_transf_2"/>
    <property type="match status" value="2"/>
</dbReference>
<comment type="similarity">
    <text evidence="4 16">Belongs to the glycosyltransferase 2 family. GalNAc-T subfamily.</text>
</comment>
<dbReference type="OMA" id="QFQVGGF"/>
<dbReference type="InterPro" id="IPR045885">
    <property type="entry name" value="GalNAc-T"/>
</dbReference>
<keyword evidence="5 16" id="KW-0328">Glycosyltransferase</keyword>
<evidence type="ECO:0000313" key="18">
    <source>
        <dbReference type="EMBL" id="SSX30366.1"/>
    </source>
</evidence>
<dbReference type="PANTHER" id="PTHR11675:SF43">
    <property type="entry name" value="POLYPEPTIDE N-ACETYLGALACTOSAMINYLTRANSFERASE 1"/>
    <property type="match status" value="1"/>
</dbReference>
<evidence type="ECO:0000256" key="4">
    <source>
        <dbReference type="ARBA" id="ARBA00005680"/>
    </source>
</evidence>
<dbReference type="PANTHER" id="PTHR11675">
    <property type="entry name" value="N-ACETYLGALACTOSAMINYLTRANSFERASE"/>
    <property type="match status" value="1"/>
</dbReference>
<evidence type="ECO:0000256" key="9">
    <source>
        <dbReference type="ARBA" id="ARBA00022734"/>
    </source>
</evidence>
<keyword evidence="11 16" id="KW-1133">Transmembrane helix</keyword>
<dbReference type="Pfam" id="PF00652">
    <property type="entry name" value="Ricin_B_lectin"/>
    <property type="match status" value="1"/>
</dbReference>
<evidence type="ECO:0000259" key="17">
    <source>
        <dbReference type="SMART" id="SM00458"/>
    </source>
</evidence>
<dbReference type="InterPro" id="IPR029044">
    <property type="entry name" value="Nucleotide-diphossugar_trans"/>
</dbReference>
<dbReference type="GO" id="GO:0000139">
    <property type="term" value="C:Golgi membrane"/>
    <property type="evidence" value="ECO:0007669"/>
    <property type="project" value="UniProtKB-SubCell"/>
</dbReference>
<evidence type="ECO:0000256" key="15">
    <source>
        <dbReference type="ARBA" id="ARBA00023211"/>
    </source>
</evidence>
<feature type="transmembrane region" description="Helical" evidence="16">
    <location>
        <begin position="21"/>
        <end position="37"/>
    </location>
</feature>
<dbReference type="EMBL" id="UFQT01001397">
    <property type="protein sequence ID" value="SSX30366.1"/>
    <property type="molecule type" value="Genomic_DNA"/>
</dbReference>
<dbReference type="FunFam" id="3.90.550.10:FF:000021">
    <property type="entry name" value="Polypeptide N-acetylgalactosaminyltransferase"/>
    <property type="match status" value="1"/>
</dbReference>
<dbReference type="Gene3D" id="2.80.10.50">
    <property type="match status" value="1"/>
</dbReference>
<comment type="pathway">
    <text evidence="3 16">Protein modification; protein glycosylation.</text>
</comment>
<dbReference type="VEuPathDB" id="VectorBase:CSON002353"/>
<dbReference type="SMART" id="SM00458">
    <property type="entry name" value="RICIN"/>
    <property type="match status" value="1"/>
</dbReference>
<dbReference type="InterPro" id="IPR001173">
    <property type="entry name" value="Glyco_trans_2-like"/>
</dbReference>
<feature type="domain" description="Ricin B lectin" evidence="17">
    <location>
        <begin position="730"/>
        <end position="860"/>
    </location>
</feature>
<proteinExistence type="inferred from homology"/>
<dbReference type="UniPathway" id="UPA00378"/>
<evidence type="ECO:0000256" key="7">
    <source>
        <dbReference type="ARBA" id="ARBA00022692"/>
    </source>
</evidence>